<dbReference type="Proteomes" id="UP000245464">
    <property type="component" value="Chromosome 10"/>
</dbReference>
<evidence type="ECO:0000313" key="3">
    <source>
        <dbReference type="EMBL" id="KAI1512628.1"/>
    </source>
</evidence>
<reference evidence="2" key="1">
    <citation type="journal article" date="2018" name="BMC Genomics">
        <title>Comparative genomics of the wheat fungal pathogen Pyrenophora tritici-repentis reveals chromosomal variations and genome plasticity.</title>
        <authorList>
            <person name="Moolhuijzen P."/>
            <person name="See P.T."/>
            <person name="Hane J.K."/>
            <person name="Shi G."/>
            <person name="Liu Z."/>
            <person name="Oliver R.P."/>
            <person name="Moffat C.S."/>
        </authorList>
    </citation>
    <scope>NUCLEOTIDE SEQUENCE [LARGE SCALE GENOMIC DNA]</scope>
    <source>
        <strain evidence="2">M4</strain>
    </source>
</reference>
<reference evidence="5" key="4">
    <citation type="journal article" date="2022" name="Microb. Genom.">
        <title>A global pangenome for the wheat fungal pathogen Pyrenophora tritici-repentis and prediction of effector protein structural homology.</title>
        <authorList>
            <person name="Moolhuijzen P.M."/>
            <person name="See P.T."/>
            <person name="Shi G."/>
            <person name="Powell H.R."/>
            <person name="Cockram J."/>
            <person name="Jorgensen L.N."/>
            <person name="Benslimane H."/>
            <person name="Strelkov S.E."/>
            <person name="Turner J."/>
            <person name="Liu Z."/>
            <person name="Moffat C.S."/>
        </authorList>
    </citation>
    <scope>NUCLEOTIDE SEQUENCE [LARGE SCALE GENOMIC DNA]</scope>
</reference>
<comment type="caution">
    <text evidence="2">The sequence shown here is derived from an EMBL/GenBank/DDBJ whole genome shotgun (WGS) entry which is preliminary data.</text>
</comment>
<keyword evidence="5" id="KW-1185">Reference proteome</keyword>
<evidence type="ECO:0000256" key="1">
    <source>
        <dbReference type="SAM" id="MobiDB-lite"/>
    </source>
</evidence>
<gene>
    <name evidence="3" type="ORF">Ptr86124_008594</name>
    <name evidence="2" type="ORF">PtrM4_050040</name>
</gene>
<evidence type="ECO:0000313" key="2">
    <source>
        <dbReference type="EMBL" id="KAF7565570.1"/>
    </source>
</evidence>
<dbReference type="EMBL" id="NQIK02000010">
    <property type="protein sequence ID" value="KAF7565570.1"/>
    <property type="molecule type" value="Genomic_DNA"/>
</dbReference>
<dbReference type="OrthoDB" id="3670888at2759"/>
<accession>A0A2W1DB96</accession>
<feature type="compositionally biased region" description="Polar residues" evidence="1">
    <location>
        <begin position="1"/>
        <end position="10"/>
    </location>
</feature>
<feature type="compositionally biased region" description="Basic and acidic residues" evidence="1">
    <location>
        <begin position="18"/>
        <end position="30"/>
    </location>
</feature>
<reference evidence="3" key="3">
    <citation type="journal article" date="2022" name="bioRxiv">
        <title>A global pangenome for the wheat fungal pathogen Pyrenophora tritici-repentis and prediction of effector protein structural homology.</title>
        <authorList>
            <person name="Moolhuijzen P."/>
            <person name="See P.T."/>
            <person name="Shi G."/>
            <person name="Powell H.R."/>
            <person name="Cockram J."/>
            <person name="Jorgensen L.N."/>
            <person name="Benslimane H."/>
            <person name="Strelkov S.E."/>
            <person name="Turner J."/>
            <person name="Liu Z."/>
            <person name="Moffat C.S."/>
        </authorList>
    </citation>
    <scope>NUCLEOTIDE SEQUENCE</scope>
    <source>
        <strain evidence="3">86-124</strain>
    </source>
</reference>
<evidence type="ECO:0000313" key="5">
    <source>
        <dbReference type="Proteomes" id="UP000249757"/>
    </source>
</evidence>
<dbReference type="AlphaFoldDB" id="A0A2W1DB96"/>
<reference evidence="3" key="2">
    <citation type="submission" date="2021-05" db="EMBL/GenBank/DDBJ databases">
        <authorList>
            <person name="Moolhuijzen P.M."/>
            <person name="Moffat C.S."/>
        </authorList>
    </citation>
    <scope>NUCLEOTIDE SEQUENCE</scope>
    <source>
        <strain evidence="3">86-124</strain>
    </source>
</reference>
<sequence>MRTPQLQHHSASAKYPKRQAEAEMKPDRNTKKQKRAWGQYVSTKEFRAPSDWGMKQPIGITQAEIPLTNAQAFRLRGWFWRRGPKDAPVPGGEEDSTTCESPRGTRFQ</sequence>
<name>A0A2W1DB96_9PLEO</name>
<dbReference type="EMBL" id="NRDI02000011">
    <property type="protein sequence ID" value="KAI1512628.1"/>
    <property type="molecule type" value="Genomic_DNA"/>
</dbReference>
<organism evidence="2 4">
    <name type="scientific">Pyrenophora tritici-repentis</name>
    <dbReference type="NCBI Taxonomy" id="45151"/>
    <lineage>
        <taxon>Eukaryota</taxon>
        <taxon>Fungi</taxon>
        <taxon>Dikarya</taxon>
        <taxon>Ascomycota</taxon>
        <taxon>Pezizomycotina</taxon>
        <taxon>Dothideomycetes</taxon>
        <taxon>Pleosporomycetidae</taxon>
        <taxon>Pleosporales</taxon>
        <taxon>Pleosporineae</taxon>
        <taxon>Pleosporaceae</taxon>
        <taxon>Pyrenophora</taxon>
    </lineage>
</organism>
<feature type="region of interest" description="Disordered" evidence="1">
    <location>
        <begin position="1"/>
        <end position="42"/>
    </location>
</feature>
<dbReference type="Proteomes" id="UP000249757">
    <property type="component" value="Unassembled WGS sequence"/>
</dbReference>
<proteinExistence type="predicted"/>
<feature type="region of interest" description="Disordered" evidence="1">
    <location>
        <begin position="82"/>
        <end position="108"/>
    </location>
</feature>
<evidence type="ECO:0000313" key="4">
    <source>
        <dbReference type="Proteomes" id="UP000245464"/>
    </source>
</evidence>
<protein>
    <submittedName>
        <fullName evidence="2">Uncharacterized protein</fullName>
    </submittedName>
</protein>